<reference evidence="1" key="2">
    <citation type="journal article" date="2015" name="Data Brief">
        <title>Shoot transcriptome of the giant reed, Arundo donax.</title>
        <authorList>
            <person name="Barrero R.A."/>
            <person name="Guerrero F.D."/>
            <person name="Moolhuijzen P."/>
            <person name="Goolsby J.A."/>
            <person name="Tidwell J."/>
            <person name="Bellgard S.E."/>
            <person name="Bellgard M.I."/>
        </authorList>
    </citation>
    <scope>NUCLEOTIDE SEQUENCE</scope>
    <source>
        <tissue evidence="1">Shoot tissue taken approximately 20 cm above the soil surface</tissue>
    </source>
</reference>
<accession>A0A0A9ACB9</accession>
<organism evidence="1">
    <name type="scientific">Arundo donax</name>
    <name type="common">Giant reed</name>
    <name type="synonym">Donax arundinaceus</name>
    <dbReference type="NCBI Taxonomy" id="35708"/>
    <lineage>
        <taxon>Eukaryota</taxon>
        <taxon>Viridiplantae</taxon>
        <taxon>Streptophyta</taxon>
        <taxon>Embryophyta</taxon>
        <taxon>Tracheophyta</taxon>
        <taxon>Spermatophyta</taxon>
        <taxon>Magnoliopsida</taxon>
        <taxon>Liliopsida</taxon>
        <taxon>Poales</taxon>
        <taxon>Poaceae</taxon>
        <taxon>PACMAD clade</taxon>
        <taxon>Arundinoideae</taxon>
        <taxon>Arundineae</taxon>
        <taxon>Arundo</taxon>
    </lineage>
</organism>
<evidence type="ECO:0000313" key="1">
    <source>
        <dbReference type="EMBL" id="JAD44722.1"/>
    </source>
</evidence>
<dbReference type="EMBL" id="GBRH01253173">
    <property type="protein sequence ID" value="JAD44722.1"/>
    <property type="molecule type" value="Transcribed_RNA"/>
</dbReference>
<protein>
    <submittedName>
        <fullName evidence="1">Uncharacterized protein</fullName>
    </submittedName>
</protein>
<reference evidence="1" key="1">
    <citation type="submission" date="2014-09" db="EMBL/GenBank/DDBJ databases">
        <authorList>
            <person name="Magalhaes I.L.F."/>
            <person name="Oliveira U."/>
            <person name="Santos F.R."/>
            <person name="Vidigal T.H.D.A."/>
            <person name="Brescovit A.D."/>
            <person name="Santos A.J."/>
        </authorList>
    </citation>
    <scope>NUCLEOTIDE SEQUENCE</scope>
    <source>
        <tissue evidence="1">Shoot tissue taken approximately 20 cm above the soil surface</tissue>
    </source>
</reference>
<name>A0A0A9ACB9_ARUDO</name>
<dbReference type="AlphaFoldDB" id="A0A0A9ACB9"/>
<proteinExistence type="predicted"/>
<sequence length="22" mass="2589">MGQSDHPEMLFNLDDLIQQMII</sequence>